<dbReference type="EnsemblFungi" id="CEF86896">
    <property type="protein sequence ID" value="CEF86896"/>
    <property type="gene ID" value="FGRRES_13896_M"/>
</dbReference>
<gene>
    <name evidence="2" type="ORF">FGRAMPH1_01T20733</name>
</gene>
<dbReference type="EMBL" id="HG970334">
    <property type="protein sequence ID" value="CEF86896.1"/>
    <property type="molecule type" value="Genomic_DNA"/>
</dbReference>
<evidence type="ECO:0000313" key="2">
    <source>
        <dbReference type="EMBL" id="CEF86896.1"/>
    </source>
</evidence>
<accession>A0A098DYE9</accession>
<reference evidence="2 4" key="3">
    <citation type="journal article" date="2015" name="BMC Genomics">
        <title>The completed genome sequence of the pathogenic ascomycete fungus Fusarium graminearum.</title>
        <authorList>
            <person name="King R."/>
            <person name="Urban M."/>
            <person name="Hammond-Kosack M.C."/>
            <person name="Hassani-Pak K."/>
            <person name="Hammond-Kosack K.E."/>
        </authorList>
    </citation>
    <scope>NUCLEOTIDE SEQUENCE [LARGE SCALE GENOMIC DNA]</scope>
    <source>
        <strain evidence="4">ATCC MYA-4620 / CBS 123657 / FGSC 9075 / NRRL 31084 / PH-1</strain>
        <strain evidence="2">PH-1</strain>
    </source>
</reference>
<feature type="compositionally biased region" description="Basic and acidic residues" evidence="1">
    <location>
        <begin position="1"/>
        <end position="11"/>
    </location>
</feature>
<dbReference type="Proteomes" id="UP000070720">
    <property type="component" value="Chromosome 3"/>
</dbReference>
<reference evidence="3" key="4">
    <citation type="submission" date="2017-01" db="UniProtKB">
        <authorList>
            <consortium name="EnsemblFungi"/>
        </authorList>
    </citation>
    <scope>IDENTIFICATION</scope>
    <source>
        <strain evidence="3">PH-1 / ATCC MYA-4620 / FGSC 9075 / NRRL 31084</strain>
    </source>
</reference>
<keyword evidence="4" id="KW-1185">Reference proteome</keyword>
<dbReference type="InParanoid" id="A0A098DYE9"/>
<evidence type="ECO:0000256" key="1">
    <source>
        <dbReference type="SAM" id="MobiDB-lite"/>
    </source>
</evidence>
<dbReference type="VEuPathDB" id="FungiDB:FGRAMPH1_01G20733"/>
<organism evidence="2 4">
    <name type="scientific">Gibberella zeae (strain ATCC MYA-4620 / CBS 123657 / FGSC 9075 / NRRL 31084 / PH-1)</name>
    <name type="common">Wheat head blight fungus</name>
    <name type="synonym">Fusarium graminearum</name>
    <dbReference type="NCBI Taxonomy" id="229533"/>
    <lineage>
        <taxon>Eukaryota</taxon>
        <taxon>Fungi</taxon>
        <taxon>Dikarya</taxon>
        <taxon>Ascomycota</taxon>
        <taxon>Pezizomycotina</taxon>
        <taxon>Sordariomycetes</taxon>
        <taxon>Hypocreomycetidae</taxon>
        <taxon>Hypocreales</taxon>
        <taxon>Nectriaceae</taxon>
        <taxon>Fusarium</taxon>
    </lineage>
</organism>
<name>A0A098DYE9_GIBZE</name>
<feature type="region of interest" description="Disordered" evidence="1">
    <location>
        <begin position="108"/>
        <end position="130"/>
    </location>
</feature>
<evidence type="ECO:0000313" key="3">
    <source>
        <dbReference type="EnsemblFungi" id="CEF86896"/>
    </source>
</evidence>
<proteinExistence type="predicted"/>
<evidence type="ECO:0000313" key="4">
    <source>
        <dbReference type="Proteomes" id="UP000070720"/>
    </source>
</evidence>
<reference evidence="3 4" key="2">
    <citation type="journal article" date="2010" name="Nature">
        <title>Comparative genomics reveals mobile pathogenicity chromosomes in Fusarium.</title>
        <authorList>
            <person name="Ma L.J."/>
            <person name="van der Does H.C."/>
            <person name="Borkovich K.A."/>
            <person name="Coleman J.J."/>
            <person name="Daboussi M.J."/>
            <person name="Di Pietro A."/>
            <person name="Dufresne M."/>
            <person name="Freitag M."/>
            <person name="Grabherr M."/>
            <person name="Henrissat B."/>
            <person name="Houterman P.M."/>
            <person name="Kang S."/>
            <person name="Shim W.B."/>
            <person name="Woloshuk C."/>
            <person name="Xie X."/>
            <person name="Xu J.R."/>
            <person name="Antoniw J."/>
            <person name="Baker S.E."/>
            <person name="Bluhm B.H."/>
            <person name="Breakspear A."/>
            <person name="Brown D.W."/>
            <person name="Butchko R.A."/>
            <person name="Chapman S."/>
            <person name="Coulson R."/>
            <person name="Coutinho P.M."/>
            <person name="Danchin E.G."/>
            <person name="Diener A."/>
            <person name="Gale L.R."/>
            <person name="Gardiner D.M."/>
            <person name="Goff S."/>
            <person name="Hammond-Kosack K.E."/>
            <person name="Hilburn K."/>
            <person name="Hua-Van A."/>
            <person name="Jonkers W."/>
            <person name="Kazan K."/>
            <person name="Kodira C.D."/>
            <person name="Koehrsen M."/>
            <person name="Kumar L."/>
            <person name="Lee Y.H."/>
            <person name="Li L."/>
            <person name="Manners J.M."/>
            <person name="Miranda-Saavedra D."/>
            <person name="Mukherjee M."/>
            <person name="Park G."/>
            <person name="Park J."/>
            <person name="Park S.Y."/>
            <person name="Proctor R.H."/>
            <person name="Regev A."/>
            <person name="Ruiz-Roldan M.C."/>
            <person name="Sain D."/>
            <person name="Sakthikumar S."/>
            <person name="Sykes S."/>
            <person name="Schwartz D.C."/>
            <person name="Turgeon B.G."/>
            <person name="Wapinski I."/>
            <person name="Yoder O."/>
            <person name="Young S."/>
            <person name="Zeng Q."/>
            <person name="Zhou S."/>
            <person name="Galagan J."/>
            <person name="Cuomo C.A."/>
            <person name="Kistler H.C."/>
            <person name="Rep M."/>
        </authorList>
    </citation>
    <scope>GENOME REANNOTATION</scope>
    <source>
        <strain evidence="4">ATCC MYA-4620 / CBS 123657 / FGSC 9075 / NRRL 31084 / PH-1</strain>
        <strain evidence="3">PH-1 / ATCC MYA-4620 / FGSC 9075 / NRRL 31084</strain>
    </source>
</reference>
<accession>A0A0E0SKD3</accession>
<sequence length="393" mass="44370">MIKTEGERGGERQFLNISPGGEDRIQRGLGSQLIRRARGQPLREQFGQLEHLVRPLVSRCVADQQEAVKLGASKRVDISEEREGLNAKKRDTDGGTWIIGVGPKSEMAERSLSRTWGPGPGDGQEGRRGSRFDRCSVVDVAVGYVHPLLVSWDPRLDPRELQRDEHWKEAKWRVGEDYNPGQTLMLTPLAKEGTGTGTDTWTRYFLPSVLPSWTLYHGRSRQEPRFVSFLLLSAYLPEQVGTSCQAFVISPCWITETVARYDTRFPGTLTICVDDTTTARFPVLSCASRPTDFLAVSDYSTISTQVLERLWCHSYDYSEIVSCEFTSHPSHYSMCGMTTHLVMTGDKTCLENSFLLEEWRMVKLMHPAYFRYGATVIFRIGTTITESPNENPS</sequence>
<reference evidence="3 4" key="1">
    <citation type="journal article" date="2007" name="Science">
        <title>The Fusarium graminearum genome reveals a link between localized polymorphism and pathogen specialization.</title>
        <authorList>
            <person name="Cuomo C.A."/>
            <person name="Gueldener U."/>
            <person name="Xu J.-R."/>
            <person name="Trail F."/>
            <person name="Turgeon B.G."/>
            <person name="Di Pietro A."/>
            <person name="Walton J.D."/>
            <person name="Ma L.-J."/>
            <person name="Baker S.E."/>
            <person name="Rep M."/>
            <person name="Adam G."/>
            <person name="Antoniw J."/>
            <person name="Baldwin T."/>
            <person name="Calvo S.E."/>
            <person name="Chang Y.-L."/>
            <person name="DeCaprio D."/>
            <person name="Gale L.R."/>
            <person name="Gnerre S."/>
            <person name="Goswami R.S."/>
            <person name="Hammond-Kosack K."/>
            <person name="Harris L.J."/>
            <person name="Hilburn K."/>
            <person name="Kennell J.C."/>
            <person name="Kroken S."/>
            <person name="Magnuson J.K."/>
            <person name="Mannhaupt G."/>
            <person name="Mauceli E.W."/>
            <person name="Mewes H.-W."/>
            <person name="Mitterbauer R."/>
            <person name="Muehlbauer G."/>
            <person name="Muensterkoetter M."/>
            <person name="Nelson D."/>
            <person name="O'Donnell K."/>
            <person name="Ouellet T."/>
            <person name="Qi W."/>
            <person name="Quesneville H."/>
            <person name="Roncero M.I.G."/>
            <person name="Seong K.-Y."/>
            <person name="Tetko I.V."/>
            <person name="Urban M."/>
            <person name="Waalwijk C."/>
            <person name="Ward T.J."/>
            <person name="Yao J."/>
            <person name="Birren B.W."/>
            <person name="Kistler H.C."/>
        </authorList>
    </citation>
    <scope>NUCLEOTIDE SEQUENCE [LARGE SCALE GENOMIC DNA]</scope>
    <source>
        <strain evidence="4">ATCC MYA-4620 / CBS 123657 / FGSC 9075 / NRRL 31084 / PH-1</strain>
        <strain evidence="3">PH-1 / ATCC MYA-4620 / FGSC 9075 / NRRL 31084</strain>
    </source>
</reference>
<dbReference type="AlphaFoldDB" id="A0A098DYE9"/>
<feature type="region of interest" description="Disordered" evidence="1">
    <location>
        <begin position="1"/>
        <end position="22"/>
    </location>
</feature>
<protein>
    <submittedName>
        <fullName evidence="2">Chromosome 3, complete genome</fullName>
    </submittedName>
</protein>